<keyword evidence="1" id="KW-1133">Transmembrane helix</keyword>
<evidence type="ECO:0000313" key="3">
    <source>
        <dbReference type="Proteomes" id="UP000266861"/>
    </source>
</evidence>
<evidence type="ECO:0000256" key="1">
    <source>
        <dbReference type="SAM" id="Phobius"/>
    </source>
</evidence>
<keyword evidence="1" id="KW-0472">Membrane</keyword>
<organism evidence="2 3">
    <name type="scientific">Diversispora epigaea</name>
    <dbReference type="NCBI Taxonomy" id="1348612"/>
    <lineage>
        <taxon>Eukaryota</taxon>
        <taxon>Fungi</taxon>
        <taxon>Fungi incertae sedis</taxon>
        <taxon>Mucoromycota</taxon>
        <taxon>Glomeromycotina</taxon>
        <taxon>Glomeromycetes</taxon>
        <taxon>Diversisporales</taxon>
        <taxon>Diversisporaceae</taxon>
        <taxon>Diversispora</taxon>
    </lineage>
</organism>
<keyword evidence="1" id="KW-0812">Transmembrane</keyword>
<dbReference type="AlphaFoldDB" id="A0A397IXL7"/>
<sequence>MLPAFGYQSMNQNKKTYAISLFLGIPLLILIFLCPSLQYAKIIIFLEAINTSFRLNAYDILYLVVSMILPAILIIKGICDLTFISLSIVLKTLAREFHRYASPLLLLWIFTAVLYTNYTSEEMKDIPFFCPSSFDYRLSIVRVACIIRSSNIICMWSFVFFISLWVTADCFNLIYIGEEGKEDDEIEDNEKLTLDLEEILEEGRGEGNERKVRERLEVLEEVENSKKS</sequence>
<evidence type="ECO:0000313" key="2">
    <source>
        <dbReference type="EMBL" id="RHZ79817.1"/>
    </source>
</evidence>
<proteinExistence type="predicted"/>
<dbReference type="EMBL" id="PQFF01000131">
    <property type="protein sequence ID" value="RHZ79817.1"/>
    <property type="molecule type" value="Genomic_DNA"/>
</dbReference>
<gene>
    <name evidence="2" type="ORF">Glove_140g113</name>
</gene>
<feature type="transmembrane region" description="Helical" evidence="1">
    <location>
        <begin position="138"/>
        <end position="166"/>
    </location>
</feature>
<evidence type="ECO:0008006" key="4">
    <source>
        <dbReference type="Google" id="ProtNLM"/>
    </source>
</evidence>
<accession>A0A397IXL7</accession>
<comment type="caution">
    <text evidence="2">The sequence shown here is derived from an EMBL/GenBank/DDBJ whole genome shotgun (WGS) entry which is preliminary data.</text>
</comment>
<name>A0A397IXL7_9GLOM</name>
<feature type="transmembrane region" description="Helical" evidence="1">
    <location>
        <begin position="21"/>
        <end position="40"/>
    </location>
</feature>
<keyword evidence="3" id="KW-1185">Reference proteome</keyword>
<protein>
    <recommendedName>
        <fullName evidence="4">Transmembrane protein</fullName>
    </recommendedName>
</protein>
<feature type="transmembrane region" description="Helical" evidence="1">
    <location>
        <begin position="60"/>
        <end position="79"/>
    </location>
</feature>
<dbReference type="OrthoDB" id="2373685at2759"/>
<dbReference type="Proteomes" id="UP000266861">
    <property type="component" value="Unassembled WGS sequence"/>
</dbReference>
<reference evidence="2 3" key="1">
    <citation type="submission" date="2018-08" db="EMBL/GenBank/DDBJ databases">
        <title>Genome and evolution of the arbuscular mycorrhizal fungus Diversispora epigaea (formerly Glomus versiforme) and its bacterial endosymbionts.</title>
        <authorList>
            <person name="Sun X."/>
            <person name="Fei Z."/>
            <person name="Harrison M."/>
        </authorList>
    </citation>
    <scope>NUCLEOTIDE SEQUENCE [LARGE SCALE GENOMIC DNA]</scope>
    <source>
        <strain evidence="2 3">IT104</strain>
    </source>
</reference>
<feature type="transmembrane region" description="Helical" evidence="1">
    <location>
        <begin position="100"/>
        <end position="118"/>
    </location>
</feature>